<accession>A0A369TQ53</accession>
<sequence length="489" mass="51739">MTDLRPISFTSVTLDDLPAAEGHVAVCVTPDGKLSPGARRINRLTKGALDRAVQGAAWEKLGEGDGLSIGWPTGMAAEAVQVVKLSRRPAVEEARKAGAMLARRAGTSALLVLAESTQRAEEMALGLALRGYRFTDHKTDKGDTPAAAVFHCAKPEEAEAAAQTSLALAEGIVMTRDLVNEPANVLSTTEFARRLEGLRDVGVEVEVIEEDRLEELGMRAFLAVGKGSVTPTKLVVMRWNGGDKDAAPLALVGKGVVFDTGGISLKPSAGMESMTMDMGGAGVVAGTMHALARRGAKANVVGLVGLVENMPDAAAMRPGDVLRSMKGDTIEIISTDAEGRLVLCDVLWYAQETYKPRAMINLATLTGACIVALGHDKAAVFSNNDDFCAQFLKAAEAEQEGAWRMPLAKPYADLIKSPIADIKNSGGRPASSITAAEFLHRFVKPEVPWIHLDIAGVAQVPRDLTLSPKGASGWGVLSLNRLVAERFEG</sequence>
<dbReference type="EC" id="3.4.11.10" evidence="8"/>
<evidence type="ECO:0000256" key="8">
    <source>
        <dbReference type="HAMAP-Rule" id="MF_00181"/>
    </source>
</evidence>
<dbReference type="Gene3D" id="3.40.220.10">
    <property type="entry name" value="Leucine Aminopeptidase, subunit E, domain 1"/>
    <property type="match status" value="1"/>
</dbReference>
<keyword evidence="8" id="KW-0479">Metal-binding</keyword>
<feature type="active site" evidence="8">
    <location>
        <position position="266"/>
    </location>
</feature>
<feature type="binding site" evidence="8">
    <location>
        <position position="338"/>
    </location>
    <ligand>
        <name>Mn(2+)</name>
        <dbReference type="ChEBI" id="CHEBI:29035"/>
        <label>1</label>
    </ligand>
</feature>
<dbReference type="Gene3D" id="3.40.630.10">
    <property type="entry name" value="Zn peptidases"/>
    <property type="match status" value="1"/>
</dbReference>
<dbReference type="GO" id="GO:0005737">
    <property type="term" value="C:cytoplasm"/>
    <property type="evidence" value="ECO:0007669"/>
    <property type="project" value="UniProtKB-SubCell"/>
</dbReference>
<comment type="caution">
    <text evidence="10">The sequence shown here is derived from an EMBL/GenBank/DDBJ whole genome shotgun (WGS) entry which is preliminary data.</text>
</comment>
<dbReference type="PROSITE" id="PS00631">
    <property type="entry name" value="CYTOSOL_AP"/>
    <property type="match status" value="1"/>
</dbReference>
<dbReference type="PRINTS" id="PR00481">
    <property type="entry name" value="LAMNOPPTDASE"/>
</dbReference>
<evidence type="ECO:0000256" key="2">
    <source>
        <dbReference type="ARBA" id="ARBA00000967"/>
    </source>
</evidence>
<dbReference type="SUPFAM" id="SSF52949">
    <property type="entry name" value="Macro domain-like"/>
    <property type="match status" value="1"/>
</dbReference>
<dbReference type="CDD" id="cd00433">
    <property type="entry name" value="Peptidase_M17"/>
    <property type="match status" value="1"/>
</dbReference>
<keyword evidence="6 8" id="KW-0378">Hydrolase</keyword>
<dbReference type="NCBIfam" id="NF002077">
    <property type="entry name" value="PRK00913.2-4"/>
    <property type="match status" value="1"/>
</dbReference>
<dbReference type="GO" id="GO:0006508">
    <property type="term" value="P:proteolysis"/>
    <property type="evidence" value="ECO:0007669"/>
    <property type="project" value="UniProtKB-KW"/>
</dbReference>
<feature type="active site" evidence="8">
    <location>
        <position position="340"/>
    </location>
</feature>
<evidence type="ECO:0000313" key="11">
    <source>
        <dbReference type="Proteomes" id="UP000253977"/>
    </source>
</evidence>
<dbReference type="Pfam" id="PF00883">
    <property type="entry name" value="Peptidase_M17"/>
    <property type="match status" value="1"/>
</dbReference>
<dbReference type="InterPro" id="IPR043472">
    <property type="entry name" value="Macro_dom-like"/>
</dbReference>
<feature type="binding site" evidence="8">
    <location>
        <position position="338"/>
    </location>
    <ligand>
        <name>Mn(2+)</name>
        <dbReference type="ChEBI" id="CHEBI:29035"/>
        <label>2</label>
    </ligand>
</feature>
<evidence type="ECO:0000256" key="6">
    <source>
        <dbReference type="ARBA" id="ARBA00022801"/>
    </source>
</evidence>
<dbReference type="AlphaFoldDB" id="A0A369TQ53"/>
<keyword evidence="8" id="KW-0963">Cytoplasm</keyword>
<comment type="similarity">
    <text evidence="3 8">Belongs to the peptidase M17 family.</text>
</comment>
<keyword evidence="5 8" id="KW-0645">Protease</keyword>
<gene>
    <name evidence="8" type="primary">pepA</name>
    <name evidence="10" type="ORF">DU478_06790</name>
</gene>
<evidence type="ECO:0000256" key="3">
    <source>
        <dbReference type="ARBA" id="ARBA00009528"/>
    </source>
</evidence>
<dbReference type="OrthoDB" id="9809354at2"/>
<evidence type="ECO:0000256" key="5">
    <source>
        <dbReference type="ARBA" id="ARBA00022670"/>
    </source>
</evidence>
<dbReference type="InterPro" id="IPR023042">
    <property type="entry name" value="Peptidase_M17_leu_NH2_pept"/>
</dbReference>
<feature type="binding site" evidence="8">
    <location>
        <position position="254"/>
    </location>
    <ligand>
        <name>Mn(2+)</name>
        <dbReference type="ChEBI" id="CHEBI:29035"/>
        <label>2</label>
    </ligand>
</feature>
<dbReference type="GO" id="GO:0030145">
    <property type="term" value="F:manganese ion binding"/>
    <property type="evidence" value="ECO:0007669"/>
    <property type="project" value="UniProtKB-UniRule"/>
</dbReference>
<comment type="cofactor">
    <cofactor evidence="8">
        <name>Mn(2+)</name>
        <dbReference type="ChEBI" id="CHEBI:29035"/>
    </cofactor>
    <text evidence="8">Binds 2 manganese ions per subunit.</text>
</comment>
<keyword evidence="11" id="KW-1185">Reference proteome</keyword>
<evidence type="ECO:0000259" key="9">
    <source>
        <dbReference type="PROSITE" id="PS00631"/>
    </source>
</evidence>
<evidence type="ECO:0000313" key="10">
    <source>
        <dbReference type="EMBL" id="RDD67419.1"/>
    </source>
</evidence>
<comment type="catalytic activity">
    <reaction evidence="2 8">
        <text>Release of an N-terminal amino acid, preferentially leucine, but not glutamic or aspartic acids.</text>
        <dbReference type="EC" id="3.4.11.10"/>
    </reaction>
</comment>
<comment type="function">
    <text evidence="8">Presumably involved in the processing and regular turnover of intracellular proteins. Catalyzes the removal of unsubstituted N-terminal amino acids from various peptides.</text>
</comment>
<evidence type="ECO:0000256" key="1">
    <source>
        <dbReference type="ARBA" id="ARBA00000135"/>
    </source>
</evidence>
<dbReference type="SUPFAM" id="SSF53187">
    <property type="entry name" value="Zn-dependent exopeptidases"/>
    <property type="match status" value="1"/>
</dbReference>
<dbReference type="InterPro" id="IPR000819">
    <property type="entry name" value="Peptidase_M17_C"/>
</dbReference>
<feature type="binding site" evidence="8">
    <location>
        <position position="336"/>
    </location>
    <ligand>
        <name>Mn(2+)</name>
        <dbReference type="ChEBI" id="CHEBI:29035"/>
        <label>1</label>
    </ligand>
</feature>
<evidence type="ECO:0000256" key="7">
    <source>
        <dbReference type="ARBA" id="ARBA00023211"/>
    </source>
</evidence>
<dbReference type="PANTHER" id="PTHR11963">
    <property type="entry name" value="LEUCINE AMINOPEPTIDASE-RELATED"/>
    <property type="match status" value="1"/>
</dbReference>
<proteinExistence type="inferred from homology"/>
<keyword evidence="4 8" id="KW-0031">Aminopeptidase</keyword>
<dbReference type="EMBL" id="QPMK01000003">
    <property type="protein sequence ID" value="RDD67419.1"/>
    <property type="molecule type" value="Genomic_DNA"/>
</dbReference>
<dbReference type="GO" id="GO:0070006">
    <property type="term" value="F:metalloaminopeptidase activity"/>
    <property type="evidence" value="ECO:0007669"/>
    <property type="project" value="InterPro"/>
</dbReference>
<feature type="binding site" evidence="8">
    <location>
        <position position="259"/>
    </location>
    <ligand>
        <name>Mn(2+)</name>
        <dbReference type="ChEBI" id="CHEBI:29035"/>
        <label>1</label>
    </ligand>
</feature>
<dbReference type="PANTHER" id="PTHR11963:SF23">
    <property type="entry name" value="CYTOSOL AMINOPEPTIDASE"/>
    <property type="match status" value="1"/>
</dbReference>
<name>A0A369TQ53_9RHOB</name>
<feature type="domain" description="Cytosol aminopeptidase" evidence="9">
    <location>
        <begin position="334"/>
        <end position="341"/>
    </location>
</feature>
<dbReference type="RefSeq" id="WP_114510169.1">
    <property type="nucleotide sequence ID" value="NZ_QPMK01000003.1"/>
</dbReference>
<dbReference type="NCBIfam" id="NF002075">
    <property type="entry name" value="PRK00913.2-2"/>
    <property type="match status" value="1"/>
</dbReference>
<evidence type="ECO:0000256" key="4">
    <source>
        <dbReference type="ARBA" id="ARBA00022438"/>
    </source>
</evidence>
<comment type="subcellular location">
    <subcellularLocation>
        <location evidence="8">Cytoplasm</location>
    </subcellularLocation>
</comment>
<feature type="binding site" evidence="8">
    <location>
        <position position="277"/>
    </location>
    <ligand>
        <name>Mn(2+)</name>
        <dbReference type="ChEBI" id="CHEBI:29035"/>
        <label>2</label>
    </ligand>
</feature>
<dbReference type="InterPro" id="IPR011356">
    <property type="entry name" value="Leucine_aapep/pepB"/>
</dbReference>
<comment type="catalytic activity">
    <reaction evidence="1 8">
        <text>Release of an N-terminal amino acid, Xaa-|-Yaa-, in which Xaa is preferably Leu, but may be other amino acids including Pro although not Arg or Lys, and Yaa may be Pro. Amino acid amides and methyl esters are also readily hydrolyzed, but rates on arylamides are exceedingly low.</text>
        <dbReference type="EC" id="3.4.11.1"/>
    </reaction>
</comment>
<dbReference type="Proteomes" id="UP000253977">
    <property type="component" value="Unassembled WGS sequence"/>
</dbReference>
<organism evidence="10 11">
    <name type="scientific">Thalassococcus profundi</name>
    <dbReference type="NCBI Taxonomy" id="2282382"/>
    <lineage>
        <taxon>Bacteria</taxon>
        <taxon>Pseudomonadati</taxon>
        <taxon>Pseudomonadota</taxon>
        <taxon>Alphaproteobacteria</taxon>
        <taxon>Rhodobacterales</taxon>
        <taxon>Roseobacteraceae</taxon>
        <taxon>Thalassococcus</taxon>
    </lineage>
</organism>
<feature type="binding site" evidence="8">
    <location>
        <position position="259"/>
    </location>
    <ligand>
        <name>Mn(2+)</name>
        <dbReference type="ChEBI" id="CHEBI:29035"/>
        <label>2</label>
    </ligand>
</feature>
<protein>
    <recommendedName>
        <fullName evidence="8">Probable cytosol aminopeptidase</fullName>
        <ecNumber evidence="8">3.4.11.1</ecNumber>
    </recommendedName>
    <alternativeName>
        <fullName evidence="8">Leucine aminopeptidase</fullName>
        <shortName evidence="8">LAP</shortName>
        <ecNumber evidence="8">3.4.11.10</ecNumber>
    </alternativeName>
    <alternativeName>
        <fullName evidence="8">Leucyl aminopeptidase</fullName>
    </alternativeName>
</protein>
<reference evidence="10 11" key="1">
    <citation type="submission" date="2018-07" db="EMBL/GenBank/DDBJ databases">
        <title>Thalassococcus profundi sp. nov., a marine bacterium isolated from deep seawater of Okinawa Trough.</title>
        <authorList>
            <person name="Yu M."/>
        </authorList>
    </citation>
    <scope>NUCLEOTIDE SEQUENCE [LARGE SCALE GENOMIC DNA]</scope>
    <source>
        <strain evidence="10 11">WRAS1</strain>
    </source>
</reference>
<dbReference type="EC" id="3.4.11.1" evidence="8"/>
<dbReference type="HAMAP" id="MF_00181">
    <property type="entry name" value="Cytosol_peptidase_M17"/>
    <property type="match status" value="1"/>
</dbReference>
<keyword evidence="7 8" id="KW-0464">Manganese</keyword>